<name>A0A0D0TWX9_9TREE</name>
<keyword evidence="2" id="KW-0597">Phosphoprotein</keyword>
<dbReference type="Gene3D" id="1.10.506.10">
    <property type="entry name" value="GTPase Activation - p120gap, domain 1"/>
    <property type="match status" value="2"/>
</dbReference>
<organism evidence="6 7">
    <name type="scientific">Cryptococcus deuterogattii Ram5</name>
    <dbReference type="NCBI Taxonomy" id="1296110"/>
    <lineage>
        <taxon>Eukaryota</taxon>
        <taxon>Fungi</taxon>
        <taxon>Dikarya</taxon>
        <taxon>Basidiomycota</taxon>
        <taxon>Agaricomycotina</taxon>
        <taxon>Tremellomycetes</taxon>
        <taxon>Tremellales</taxon>
        <taxon>Cryptococcaceae</taxon>
        <taxon>Cryptococcus</taxon>
        <taxon>Cryptococcus gattii species complex</taxon>
    </lineage>
</organism>
<dbReference type="PANTHER" id="PTHR10194:SF142">
    <property type="entry name" value="NEUROFIBROMIN"/>
    <property type="match status" value="1"/>
</dbReference>
<evidence type="ECO:0000256" key="3">
    <source>
        <dbReference type="SAM" id="MobiDB-lite"/>
    </source>
</evidence>
<proteinExistence type="predicted"/>
<reference evidence="6 7" key="1">
    <citation type="submission" date="2015-01" db="EMBL/GenBank/DDBJ databases">
        <title>The Genome Sequence of Cryptococcus gattii Ram5.</title>
        <authorList>
            <consortium name="The Broad Institute Genomics Platform"/>
            <person name="Cuomo C."/>
            <person name="Litvintseva A."/>
            <person name="Chen Y."/>
            <person name="Heitman J."/>
            <person name="Sun S."/>
            <person name="Springer D."/>
            <person name="Dromer F."/>
            <person name="Young S."/>
            <person name="Zeng Q."/>
            <person name="Gargeya S."/>
            <person name="Abouelleil A."/>
            <person name="Alvarado L."/>
            <person name="Chapman S.B."/>
            <person name="Gainer-Dewar J."/>
            <person name="Goldberg J."/>
            <person name="Griggs A."/>
            <person name="Gujja S."/>
            <person name="Hansen M."/>
            <person name="Howarth C."/>
            <person name="Imamovic A."/>
            <person name="Larimer J."/>
            <person name="Murphy C."/>
            <person name="Naylor J."/>
            <person name="Pearson M."/>
            <person name="Priest M."/>
            <person name="Roberts A."/>
            <person name="Saif S."/>
            <person name="Shea T."/>
            <person name="Sykes S."/>
            <person name="Wortman J."/>
            <person name="Nusbaum C."/>
            <person name="Birren B."/>
        </authorList>
    </citation>
    <scope>NUCLEOTIDE SEQUENCE [LARGE SCALE GENOMIC DNA]</scope>
    <source>
        <strain evidence="6 7">Ram5</strain>
    </source>
</reference>
<dbReference type="InterPro" id="IPR001251">
    <property type="entry name" value="CRAL-TRIO_dom"/>
</dbReference>
<dbReference type="InterPro" id="IPR016024">
    <property type="entry name" value="ARM-type_fold"/>
</dbReference>
<evidence type="ECO:0000259" key="5">
    <source>
        <dbReference type="PROSITE" id="PS50191"/>
    </source>
</evidence>
<dbReference type="PROSITE" id="PS00509">
    <property type="entry name" value="RAS_GTPASE_ACTIV_1"/>
    <property type="match status" value="1"/>
</dbReference>
<feature type="domain" description="CRAL-TRIO" evidence="5">
    <location>
        <begin position="1630"/>
        <end position="1785"/>
    </location>
</feature>
<dbReference type="EMBL" id="KN847903">
    <property type="protein sequence ID" value="KIR40393.1"/>
    <property type="molecule type" value="Genomic_DNA"/>
</dbReference>
<dbReference type="SUPFAM" id="SSF48350">
    <property type="entry name" value="GTPase activation domain, GAP"/>
    <property type="match status" value="1"/>
</dbReference>
<feature type="domain" description="Ras-GAP" evidence="4">
    <location>
        <begin position="1297"/>
        <end position="1490"/>
    </location>
</feature>
<feature type="region of interest" description="Disordered" evidence="3">
    <location>
        <begin position="1181"/>
        <end position="1203"/>
    </location>
</feature>
<evidence type="ECO:0000313" key="6">
    <source>
        <dbReference type="EMBL" id="KIR40393.1"/>
    </source>
</evidence>
<dbReference type="InterPro" id="IPR039360">
    <property type="entry name" value="Ras_GTPase"/>
</dbReference>
<dbReference type="Pfam" id="PF00616">
    <property type="entry name" value="RasGAP"/>
    <property type="match status" value="1"/>
</dbReference>
<dbReference type="InterPro" id="IPR036865">
    <property type="entry name" value="CRAL-TRIO_dom_sf"/>
</dbReference>
<dbReference type="Proteomes" id="UP000053392">
    <property type="component" value="Unassembled WGS sequence"/>
</dbReference>
<feature type="compositionally biased region" description="Polar residues" evidence="3">
    <location>
        <begin position="1185"/>
        <end position="1199"/>
    </location>
</feature>
<dbReference type="InterPro" id="IPR023152">
    <property type="entry name" value="RasGAP_CS"/>
</dbReference>
<dbReference type="SUPFAM" id="SSF48371">
    <property type="entry name" value="ARM repeat"/>
    <property type="match status" value="1"/>
</dbReference>
<dbReference type="HOGENOM" id="CLU_000249_0_2_1"/>
<dbReference type="Gene3D" id="2.30.29.30">
    <property type="entry name" value="Pleckstrin-homology domain (PH domain)/Phosphotyrosine-binding domain (PTB)"/>
    <property type="match status" value="1"/>
</dbReference>
<dbReference type="PANTHER" id="PTHR10194">
    <property type="entry name" value="RAS GTPASE-ACTIVATING PROTEINS"/>
    <property type="match status" value="1"/>
</dbReference>
<keyword evidence="7" id="KW-1185">Reference proteome</keyword>
<gene>
    <name evidence="6" type="ORF">I313_03717</name>
</gene>
<dbReference type="Pfam" id="PF13716">
    <property type="entry name" value="CRAL_TRIO_2"/>
    <property type="match status" value="1"/>
</dbReference>
<accession>A0A0D0TWX9</accession>
<dbReference type="PROSITE" id="PS50018">
    <property type="entry name" value="RAS_GTPASE_ACTIV_2"/>
    <property type="match status" value="1"/>
</dbReference>
<evidence type="ECO:0000259" key="4">
    <source>
        <dbReference type="PROSITE" id="PS50018"/>
    </source>
</evidence>
<evidence type="ECO:0000313" key="7">
    <source>
        <dbReference type="Proteomes" id="UP000053392"/>
    </source>
</evidence>
<sequence length="2691" mass="295213">MPSLRRGSTASPHHSFSAPRFKSDLASSYPSYPSHPLNDSASIMSRPENQSGEQKIINALVARLVNKLPCNSGVQLVVLESDAAVQSIIQSLLQLSRTRSSLVVQSLVNVLEMLSKYASSSTSLAGAPLSIIHSQLYILYILNLCLSTSWRQHSQASSPPLSNIPRCWSDPYAFEDHLAKHMLSVLLVYTRLISLDTEFGDVSGNQAPSKESKNLGTTSSSLWSKAVLASSSSCSLGTRFLQQHSHSRSSPNRDEPLGEKLSATCTTALSTVIQMTKFTARIVFYLSASNWPLVFAQIKKRVHYLTTTIEDSPDLTELRLLEWSNVDQARLSQILAEISSTFSYIKRPAQITVATMLRKAIRNWININPIEYEALVESGKGLEGGVDTLFDALYSISDLGSSSNARRTKAFYPLMAKLLVVCPDILRRVIARESTKGKSGLSKKISYMNSFKKGLNSTKGFEACALSYIEFMSAGIALSPRLETSPIRSLIHDIQNDLKNALFSSSLSKEISDQNAVVEGLVALYRLNPTTTRGLLFPTLWNDSSDASKVVAVKACIMIAMEGSRLPWYPPVDDLKKEVSSSIRGVLKSCVAASTSDLYAGRRPRGSFEIPSKQTDLASEILNLYSLDPSFVFSGVRLDSSADDIASLFMALSSFMVLPNPEVIRVAAAKTNVTLVHYVRNMCHQSDHVMGLANNAAAGIWQMLLDVGRQVLFAFHDGHGDEIPTSATAMREIAGAVIQIAEQHPGMMFPSPKAQPAAIVVSTAGFICIASPDVGQTTLTLPLFSTLGKLTRMTQRYASGEIIASAYSTFPSNRTDAFEKLAALPAAIGRQQQQRMIRRSLRPLATGSSLTVSVWMGLASIWKTLTAKIIVADAGNSVSSRENRRITAAAIEGLDAEESKEWQNTMSFLAALANVGLTNLKPQCLSEIIGKEGFLPAAYDQNISDPGALIETFIKRCIELLMSSSITVRESAKAALGSELPTTMCRVLVAQMIKLLYRANNPSGVNISDSFTTFIEQAVAILRLQVDRMGPDDDVPSVQVDMGELLYLLGKYIQRLGKSDLFLRLKIRYSHLIEAALRKPDNVLTASAGKFKIVALDWLAEWSMEISRDNDVYSTSMDPSAQYQRELDHACLRTMVPVTDGLKLSAGGEESEDRQGVRKSRLFYRHYCNLVKVIEKFNSEEDKSSAQSPSVHGQSSSKPTGPDDAPTLAILALSNLLSANIDVGLKHCLALGYHEDPNLRIVFMQLLTNILQQGTRFGGLAAKRISYAPKLYLEGLTNPNLALALAMVDVCPQTGAEVDELSTLLFRVFEGKGTLLGLMRVLIEREVNMTNHESELFRANSITMRMITIFAKTYGYNHVRATLQPLILSLAEKPAECSFELDPRKAAPGDDIERNSDHLRLMCQALLDLICSSTPRVPLMFRAICHHIWEVVDDRFPNSRHSAVGSFIFLRFFCPAIVSPESIDLDVNPDTRETRRALLLITKVIQNLANNVVFKEPHMKVLNSFLSDNIKQVTKFLSDIAIRPKTIEVQKAANTFQEEAERSQDLDGDDAIIHRFVFKHQARLEASLSSMPKSFNYAPNSKVAGTEFDGPAALERLRKVMNATGAPPDATLLAASVRAQAYDEFMRHNQGRSVDSVREVFYEGPASQNGRRIFYFIVSRVALIDYDLLAYHVFLTLEKVTECFDLIIDLTDFSNSTELPMVWLKKSIQLCPSGILSFLNILVFYNPNSYARKRLRHLISELLTISAPAGKSVVAASSPSELVNHIPFSSLALPEHTMALAYEADHVFTNLVCLSDHGMQIPVVVKLGHDCLQVASWRKQDLTSSLKSYIIDVVKLNTIDDIITGGGFPSDQIVIKHSQKETLTFLSRKCNEMAHVIRSVRSRLREDTPLNSRVLRPTDVPATLLNVALLNLTSSNEALRMGAYILVNELSQFFKYGLASGALNVSAGLTIPSNSIPWVHDLSCALANSASHLTLEFLKEWVIGFSKADTPLKTASLHYVGPWLAHLDQFSRPTRDHAEESVKQVRGIVRSLVSITVAERRRLHLTIQEHLWTPLAKAHESLIDIMLFELIHDAIDAGLGSDKTECIADILVSISSTNVRGKVISRLRKSLAQTYLRPSNHLTENANWNEVCALARITLALGFNPTTALDAQLFLPEIFHVVTLLLGAGPVIMRQTVYGLLVGIIHSLASNATVGEMDGEALAVLLRRVQEPEMMASFGVTLGQGDLELSGLPKKDETDVHSLDHVKEVSKFLGEVLVAGAVSVDCANAWRARWMGLVAATCFQHSPATQPQAFIVLGYLASDEVDDDLIYQILVAMSKALSHFIESDSILIASMLRCLTCIIPGLMSDSQYVTSLFWLAIGVLQLGYIPLFAPGLQLMITALRSINTISNGMQFTELMEFLLNARRTVADQVKKLDQVSGVSFDTEFTFSLIAIIYKGVRHPSTKKLTIEVLLELLQLAANPRESSVGDGTVVIPSGVAYFVTLISISASSGDELKGVFKAARLYVDDNQMDIERVSVFSLLSIPDNSTALLLVSLVVSLLNGSGGSDAENVVLYKLLADASAEIPEVLAMAYDSLIPRIVATLTTTNNTLIINSSTTILERALSDPNYTFTNSSAILSADSSTSLSHGGHGTVYASSISSNLSVGAAREQVLDDLGMKGLAELAFPQVRMDRLNMMAKWVASLIDNFTV</sequence>
<evidence type="ECO:0000256" key="1">
    <source>
        <dbReference type="ARBA" id="ARBA00022468"/>
    </source>
</evidence>
<protein>
    <submittedName>
        <fullName evidence="6">Neurofibromin 1</fullName>
    </submittedName>
</protein>
<dbReference type="InterPro" id="IPR011993">
    <property type="entry name" value="PH-like_dom_sf"/>
</dbReference>
<dbReference type="InterPro" id="IPR001936">
    <property type="entry name" value="RasGAP_dom"/>
</dbReference>
<dbReference type="GO" id="GO:0005096">
    <property type="term" value="F:GTPase activator activity"/>
    <property type="evidence" value="ECO:0007669"/>
    <property type="project" value="UniProtKB-KW"/>
</dbReference>
<dbReference type="Gene3D" id="3.40.525.10">
    <property type="entry name" value="CRAL-TRIO lipid binding domain"/>
    <property type="match status" value="1"/>
</dbReference>
<keyword evidence="1" id="KW-0343">GTPase activation</keyword>
<dbReference type="PROSITE" id="PS50191">
    <property type="entry name" value="CRAL_TRIO"/>
    <property type="match status" value="1"/>
</dbReference>
<evidence type="ECO:0000256" key="2">
    <source>
        <dbReference type="ARBA" id="ARBA00022553"/>
    </source>
</evidence>
<dbReference type="SMART" id="SM00323">
    <property type="entry name" value="RasGAP"/>
    <property type="match status" value="1"/>
</dbReference>
<dbReference type="OrthoDB" id="28245at2759"/>
<dbReference type="InterPro" id="IPR008936">
    <property type="entry name" value="Rho_GTPase_activation_prot"/>
</dbReference>